<feature type="compositionally biased region" description="Low complexity" evidence="1">
    <location>
        <begin position="46"/>
        <end position="74"/>
    </location>
</feature>
<reference evidence="2" key="1">
    <citation type="submission" date="2023-03" db="EMBL/GenBank/DDBJ databases">
        <title>Amycolatopsis taiwanensis NBRC 103393.</title>
        <authorList>
            <person name="Ichikawa N."/>
            <person name="Sato H."/>
            <person name="Tonouchi N."/>
        </authorList>
    </citation>
    <scope>NUCLEOTIDE SEQUENCE</scope>
    <source>
        <strain evidence="2">NBRC 103393</strain>
    </source>
</reference>
<evidence type="ECO:0000313" key="2">
    <source>
        <dbReference type="EMBL" id="GLY68932.1"/>
    </source>
</evidence>
<accession>A0A9W6VIY9</accession>
<feature type="region of interest" description="Disordered" evidence="1">
    <location>
        <begin position="37"/>
        <end position="78"/>
    </location>
</feature>
<comment type="caution">
    <text evidence="2">The sequence shown here is derived from an EMBL/GenBank/DDBJ whole genome shotgun (WGS) entry which is preliminary data.</text>
</comment>
<evidence type="ECO:0000313" key="3">
    <source>
        <dbReference type="Proteomes" id="UP001165136"/>
    </source>
</evidence>
<organism evidence="2 3">
    <name type="scientific">Amycolatopsis taiwanensis</name>
    <dbReference type="NCBI Taxonomy" id="342230"/>
    <lineage>
        <taxon>Bacteria</taxon>
        <taxon>Bacillati</taxon>
        <taxon>Actinomycetota</taxon>
        <taxon>Actinomycetes</taxon>
        <taxon>Pseudonocardiales</taxon>
        <taxon>Pseudonocardiaceae</taxon>
        <taxon>Amycolatopsis</taxon>
    </lineage>
</organism>
<sequence length="210" mass="21235">MTNEGVEAVRRVRVSQAARLTTAVVALALGLTACGSKDTGATGTGTSPVSVPAASAPSDSASASSNNTDSAGGARTPGEAVSAWVTQILQEEYTKACQSSAVVAAEAGQDPATMCESGGGAVSSMKHLHDAWAKPGITLPPAAKVKVDDVDPKGDTATVPDTSIKLGDKSLRDLELIGSSGDTSSFRLDLQVVKKDGAWYVGGMDILRSS</sequence>
<evidence type="ECO:0000256" key="1">
    <source>
        <dbReference type="SAM" id="MobiDB-lite"/>
    </source>
</evidence>
<gene>
    <name evidence="2" type="ORF">Atai01_55510</name>
</gene>
<proteinExistence type="predicted"/>
<keyword evidence="3" id="KW-1185">Reference proteome</keyword>
<dbReference type="EMBL" id="BSTI01000014">
    <property type="protein sequence ID" value="GLY68932.1"/>
    <property type="molecule type" value="Genomic_DNA"/>
</dbReference>
<dbReference type="RefSeq" id="WP_285488696.1">
    <property type="nucleotide sequence ID" value="NZ_BSTI01000014.1"/>
</dbReference>
<dbReference type="Proteomes" id="UP001165136">
    <property type="component" value="Unassembled WGS sequence"/>
</dbReference>
<dbReference type="AlphaFoldDB" id="A0A9W6VIY9"/>
<protein>
    <submittedName>
        <fullName evidence="2">Uncharacterized protein</fullName>
    </submittedName>
</protein>
<name>A0A9W6VIY9_9PSEU</name>